<dbReference type="EMBL" id="LJPM01000659">
    <property type="protein sequence ID" value="KPW06488.1"/>
    <property type="molecule type" value="Genomic_DNA"/>
</dbReference>
<protein>
    <submittedName>
        <fullName evidence="1">Uncharacterized protein</fullName>
    </submittedName>
</protein>
<comment type="caution">
    <text evidence="1">The sequence shown here is derived from an EMBL/GenBank/DDBJ whole genome shotgun (WGS) entry which is preliminary data.</text>
</comment>
<sequence>MNYLDKKTVIVTGAATAKALNEMAIAPEDISRAVVSSQSRSNTP</sequence>
<evidence type="ECO:0000313" key="2">
    <source>
        <dbReference type="Proteomes" id="UP000050297"/>
    </source>
</evidence>
<reference evidence="1 2" key="1">
    <citation type="submission" date="2015-09" db="EMBL/GenBank/DDBJ databases">
        <title>Genome announcement of multiple Pseudomonas syringae strains.</title>
        <authorList>
            <person name="Thakur S."/>
            <person name="Wang P.W."/>
            <person name="Gong Y."/>
            <person name="Weir B.S."/>
            <person name="Guttman D.S."/>
        </authorList>
    </citation>
    <scope>NUCLEOTIDE SEQUENCE [LARGE SCALE GENOMIC DNA]</scope>
    <source>
        <strain evidence="1 2">ICMP2802</strain>
    </source>
</reference>
<name>A0A0L8IYQ7_PSESX</name>
<dbReference type="Proteomes" id="UP000050297">
    <property type="component" value="Unassembled WGS sequence"/>
</dbReference>
<dbReference type="PATRIC" id="fig|199198.4.peg.5204"/>
<evidence type="ECO:0000313" key="1">
    <source>
        <dbReference type="EMBL" id="KPW06488.1"/>
    </source>
</evidence>
<accession>A0A0L8IYQ7</accession>
<gene>
    <name evidence="1" type="ORF">ALO91_101767</name>
</gene>
<proteinExistence type="predicted"/>
<organism evidence="1 2">
    <name type="scientific">Pseudomonas syringae pv. aceris</name>
    <dbReference type="NCBI Taxonomy" id="199198"/>
    <lineage>
        <taxon>Bacteria</taxon>
        <taxon>Pseudomonadati</taxon>
        <taxon>Pseudomonadota</taxon>
        <taxon>Gammaproteobacteria</taxon>
        <taxon>Pseudomonadales</taxon>
        <taxon>Pseudomonadaceae</taxon>
        <taxon>Pseudomonas</taxon>
        <taxon>Pseudomonas syringae</taxon>
    </lineage>
</organism>
<dbReference type="AlphaFoldDB" id="A0A0L8IYQ7"/>
<dbReference type="RefSeq" id="WP_003400790.1">
    <property type="nucleotide sequence ID" value="NZ_LGAR01000011.1"/>
</dbReference>